<dbReference type="RefSeq" id="WP_409120675.1">
    <property type="nucleotide sequence ID" value="NZ_JBJVNI010000003.1"/>
</dbReference>
<comment type="caution">
    <text evidence="2">The sequence shown here is derived from an EMBL/GenBank/DDBJ whole genome shotgun (WGS) entry which is preliminary data.</text>
</comment>
<feature type="chain" id="PRO_5045381411" description="Secreted protein" evidence="1">
    <location>
        <begin position="28"/>
        <end position="148"/>
    </location>
</feature>
<dbReference type="EMBL" id="JBJVNI010000003">
    <property type="protein sequence ID" value="MFM9608300.1"/>
    <property type="molecule type" value="Genomic_DNA"/>
</dbReference>
<keyword evidence="1" id="KW-0732">Signal</keyword>
<accession>A0ABW9HJR9</accession>
<keyword evidence="3" id="KW-1185">Reference proteome</keyword>
<evidence type="ECO:0000256" key="1">
    <source>
        <dbReference type="SAM" id="SignalP"/>
    </source>
</evidence>
<protein>
    <recommendedName>
        <fullName evidence="4">Secreted protein</fullName>
    </recommendedName>
</protein>
<evidence type="ECO:0000313" key="2">
    <source>
        <dbReference type="EMBL" id="MFM9608300.1"/>
    </source>
</evidence>
<evidence type="ECO:0000313" key="3">
    <source>
        <dbReference type="Proteomes" id="UP001631957"/>
    </source>
</evidence>
<sequence>MRIFRAAAGVLAAAALTASFGVSTAHAETTGSATRAAAESDCKNGSHNIGGGRNTVWVCGSSTHVYRASGKFEVALLGTPTPVTGHVHVWSKWGHIDLNGPTVTLRSGEASHLDWNGSWDLPDGDSVCSAWIYSDGSSTSPACLNIRR</sequence>
<dbReference type="Proteomes" id="UP001631957">
    <property type="component" value="Unassembled WGS sequence"/>
</dbReference>
<reference evidence="2 3" key="1">
    <citation type="submission" date="2024-12" db="EMBL/GenBank/DDBJ databases">
        <title>Forecasting of Potato common scab and diversities of Pathogenic streptomyces spp. in china.</title>
        <authorList>
            <person name="Handique U."/>
            <person name="Wu J."/>
        </authorList>
    </citation>
    <scope>NUCLEOTIDE SEQUENCE [LARGE SCALE GENOMIC DNA]</scope>
    <source>
        <strain evidence="2 3">ZRIMU1530</strain>
    </source>
</reference>
<name>A0ABW9HJR9_9ACTN</name>
<evidence type="ECO:0008006" key="4">
    <source>
        <dbReference type="Google" id="ProtNLM"/>
    </source>
</evidence>
<proteinExistence type="predicted"/>
<organism evidence="2 3">
    <name type="scientific">Streptomyces niveiscabiei</name>
    <dbReference type="NCBI Taxonomy" id="164115"/>
    <lineage>
        <taxon>Bacteria</taxon>
        <taxon>Bacillati</taxon>
        <taxon>Actinomycetota</taxon>
        <taxon>Actinomycetes</taxon>
        <taxon>Kitasatosporales</taxon>
        <taxon>Streptomycetaceae</taxon>
        <taxon>Streptomyces</taxon>
    </lineage>
</organism>
<gene>
    <name evidence="2" type="ORF">ACKI18_06190</name>
</gene>
<feature type="signal peptide" evidence="1">
    <location>
        <begin position="1"/>
        <end position="27"/>
    </location>
</feature>